<dbReference type="InterPro" id="IPR038577">
    <property type="entry name" value="GT10-like_C_sf"/>
</dbReference>
<reference evidence="11" key="1">
    <citation type="submission" date="2016-04" db="UniProtKB">
        <authorList>
            <consortium name="WormBaseParasite"/>
        </authorList>
    </citation>
    <scope>IDENTIFICATION</scope>
</reference>
<dbReference type="EMBL" id="UYSL01020834">
    <property type="protein sequence ID" value="VDL76294.1"/>
    <property type="molecule type" value="Genomic_DNA"/>
</dbReference>
<gene>
    <name evidence="9" type="ORF">NBR_LOCUS12705</name>
</gene>
<dbReference type="AlphaFoldDB" id="A0A158R0X3"/>
<reference evidence="9 10" key="2">
    <citation type="submission" date="2018-11" db="EMBL/GenBank/DDBJ databases">
        <authorList>
            <consortium name="Pathogen Informatics"/>
        </authorList>
    </citation>
    <scope>NUCLEOTIDE SEQUENCE [LARGE SCALE GENOMIC DNA]</scope>
</reference>
<dbReference type="GO" id="GO:0008417">
    <property type="term" value="F:fucosyltransferase activity"/>
    <property type="evidence" value="ECO:0007669"/>
    <property type="project" value="InterPro"/>
</dbReference>
<dbReference type="OMA" id="FEWTKHY"/>
<dbReference type="InterPro" id="IPR055270">
    <property type="entry name" value="Glyco_tran_10_C"/>
</dbReference>
<evidence type="ECO:0000313" key="9">
    <source>
        <dbReference type="EMBL" id="VDL76294.1"/>
    </source>
</evidence>
<evidence type="ECO:0000256" key="1">
    <source>
        <dbReference type="ARBA" id="ARBA00004323"/>
    </source>
</evidence>
<feature type="domain" description="Fucosyltransferase C-terminal" evidence="8">
    <location>
        <begin position="38"/>
        <end position="213"/>
    </location>
</feature>
<comment type="similarity">
    <text evidence="3 7">Belongs to the glycosyltransferase 10 family.</text>
</comment>
<evidence type="ECO:0000256" key="7">
    <source>
        <dbReference type="RuleBase" id="RU003832"/>
    </source>
</evidence>
<accession>A0A158R0X3</accession>
<comment type="subcellular location">
    <subcellularLocation>
        <location evidence="1">Golgi apparatus membrane</location>
        <topology evidence="1">Single-pass type II membrane protein</topology>
    </subcellularLocation>
    <subcellularLocation>
        <location evidence="7">Golgi apparatus</location>
        <location evidence="7">Golgi stack membrane</location>
        <topology evidence="7">Single-pass type II membrane protein</topology>
    </subcellularLocation>
</comment>
<dbReference type="EC" id="2.4.1.-" evidence="7"/>
<dbReference type="GO" id="GO:0000139">
    <property type="term" value="C:Golgi membrane"/>
    <property type="evidence" value="ECO:0007669"/>
    <property type="project" value="UniProtKB-SubCell"/>
</dbReference>
<keyword evidence="4 7" id="KW-0328">Glycosyltransferase</keyword>
<dbReference type="UniPathway" id="UPA00378"/>
<keyword evidence="7" id="KW-0472">Membrane</keyword>
<evidence type="ECO:0000256" key="2">
    <source>
        <dbReference type="ARBA" id="ARBA00004922"/>
    </source>
</evidence>
<dbReference type="GO" id="GO:0032580">
    <property type="term" value="C:Golgi cisterna membrane"/>
    <property type="evidence" value="ECO:0007669"/>
    <property type="project" value="UniProtKB-SubCell"/>
</dbReference>
<proteinExistence type="inferred from homology"/>
<evidence type="ECO:0000256" key="5">
    <source>
        <dbReference type="ARBA" id="ARBA00022679"/>
    </source>
</evidence>
<organism evidence="11">
    <name type="scientific">Nippostrongylus brasiliensis</name>
    <name type="common">Rat hookworm</name>
    <dbReference type="NCBI Taxonomy" id="27835"/>
    <lineage>
        <taxon>Eukaryota</taxon>
        <taxon>Metazoa</taxon>
        <taxon>Ecdysozoa</taxon>
        <taxon>Nematoda</taxon>
        <taxon>Chromadorea</taxon>
        <taxon>Rhabditida</taxon>
        <taxon>Rhabditina</taxon>
        <taxon>Rhabditomorpha</taxon>
        <taxon>Strongyloidea</taxon>
        <taxon>Heligmosomidae</taxon>
        <taxon>Nippostrongylus</taxon>
    </lineage>
</organism>
<comment type="pathway">
    <text evidence="2">Protein modification; protein glycosylation.</text>
</comment>
<keyword evidence="7" id="KW-0812">Transmembrane</keyword>
<dbReference type="Proteomes" id="UP000271162">
    <property type="component" value="Unassembled WGS sequence"/>
</dbReference>
<evidence type="ECO:0000256" key="4">
    <source>
        <dbReference type="ARBA" id="ARBA00022676"/>
    </source>
</evidence>
<evidence type="ECO:0000313" key="10">
    <source>
        <dbReference type="Proteomes" id="UP000271162"/>
    </source>
</evidence>
<dbReference type="InterPro" id="IPR001503">
    <property type="entry name" value="Glyco_trans_10"/>
</dbReference>
<dbReference type="SUPFAM" id="SSF53756">
    <property type="entry name" value="UDP-Glycosyltransferase/glycogen phosphorylase"/>
    <property type="match status" value="1"/>
</dbReference>
<keyword evidence="10" id="KW-1185">Reference proteome</keyword>
<evidence type="ECO:0000313" key="11">
    <source>
        <dbReference type="WBParaSite" id="NBR_0001270401-mRNA-1"/>
    </source>
</evidence>
<name>A0A158R0X3_NIPBR</name>
<dbReference type="Gene3D" id="3.40.50.11660">
    <property type="entry name" value="Glycosyl transferase family 10, C-terminal domain"/>
    <property type="match status" value="1"/>
</dbReference>
<evidence type="ECO:0000259" key="8">
    <source>
        <dbReference type="Pfam" id="PF00852"/>
    </source>
</evidence>
<dbReference type="PANTHER" id="PTHR48438:SF1">
    <property type="entry name" value="ALPHA-(1,3)-FUCOSYLTRANSFERASE C-RELATED"/>
    <property type="match status" value="1"/>
</dbReference>
<evidence type="ECO:0000256" key="3">
    <source>
        <dbReference type="ARBA" id="ARBA00008919"/>
    </source>
</evidence>
<evidence type="ECO:0000256" key="6">
    <source>
        <dbReference type="ARBA" id="ARBA00023034"/>
    </source>
</evidence>
<sequence length="227" mass="26797">MRPCDLPERRPHQLMVLMSFESPAYVGKYLLKILEVLPKKTEGTLLLMSHCSTSSKRELLIRELSLKMNITIAGKCARYFPKAITISNCPKKQRYGECEGPLTETHRFYIAFENSLCRNYITEKFFVRASQLMIPIVLDRKLYEDAVPSDSFIAVRDYNNTDDFVEHLNFLQNNDAEFLRYFEWTKHYRKPTDYRSFAACQLCADIHTRKQLQQPNIQSFYYENQCE</sequence>
<dbReference type="WBParaSite" id="NBR_0001270401-mRNA-1">
    <property type="protein sequence ID" value="NBR_0001270401-mRNA-1"/>
    <property type="gene ID" value="NBR_0001270401"/>
</dbReference>
<dbReference type="PANTHER" id="PTHR48438">
    <property type="entry name" value="ALPHA-(1,3)-FUCOSYLTRANSFERASE C-RELATED"/>
    <property type="match status" value="1"/>
</dbReference>
<keyword evidence="6 7" id="KW-0333">Golgi apparatus</keyword>
<dbReference type="STRING" id="27835.A0A158R0X3"/>
<keyword evidence="5 7" id="KW-0808">Transferase</keyword>
<protein>
    <recommendedName>
        <fullName evidence="7">Fucosyltransferase</fullName>
        <ecNumber evidence="7">2.4.1.-</ecNumber>
    </recommendedName>
</protein>
<dbReference type="Pfam" id="PF00852">
    <property type="entry name" value="Glyco_transf_10"/>
    <property type="match status" value="1"/>
</dbReference>